<dbReference type="GeneID" id="105216551"/>
<accession>A0A0A1XLW2</accession>
<evidence type="ECO:0000313" key="5">
    <source>
        <dbReference type="EMBL" id="JAD11835.1"/>
    </source>
</evidence>
<dbReference type="GO" id="GO:0005737">
    <property type="term" value="C:cytoplasm"/>
    <property type="evidence" value="ECO:0007669"/>
    <property type="project" value="TreeGrafter"/>
</dbReference>
<feature type="repeat" description="RCC1" evidence="3">
    <location>
        <begin position="56"/>
        <end position="110"/>
    </location>
</feature>
<dbReference type="EMBL" id="GBXI01002457">
    <property type="protein sequence ID" value="JAD11835.1"/>
    <property type="molecule type" value="Transcribed_RNA"/>
</dbReference>
<dbReference type="PANTHER" id="PTHR45982:SF8">
    <property type="entry name" value="E3 UBIQUITIN-PROTEIN LIGASE HERC2-LIKE PROTEIN-RELATED"/>
    <property type="match status" value="1"/>
</dbReference>
<feature type="domain" description="RCC1-like" evidence="4">
    <location>
        <begin position="3"/>
        <end position="369"/>
    </location>
</feature>
<dbReference type="PROSITE" id="PS50012">
    <property type="entry name" value="RCC1_3"/>
    <property type="match status" value="5"/>
</dbReference>
<evidence type="ECO:0000256" key="1">
    <source>
        <dbReference type="ARBA" id="ARBA00022658"/>
    </source>
</evidence>
<dbReference type="InterPro" id="IPR051553">
    <property type="entry name" value="Ran_GTPase-activating"/>
</dbReference>
<dbReference type="Pfam" id="PF25390">
    <property type="entry name" value="WD40_RLD"/>
    <property type="match status" value="1"/>
</dbReference>
<dbReference type="InterPro" id="IPR058923">
    <property type="entry name" value="RCC1-like_dom"/>
</dbReference>
<gene>
    <name evidence="5" type="primary">Sergef</name>
    <name evidence="5" type="ORF">g.20085</name>
</gene>
<dbReference type="GO" id="GO:0005085">
    <property type="term" value="F:guanyl-nucleotide exchange factor activity"/>
    <property type="evidence" value="ECO:0007669"/>
    <property type="project" value="TreeGrafter"/>
</dbReference>
<evidence type="ECO:0000256" key="3">
    <source>
        <dbReference type="PROSITE-ProRule" id="PRU00235"/>
    </source>
</evidence>
<protein>
    <submittedName>
        <fullName evidence="5">Secretion-regulating guanine nucleotide exchange factor</fullName>
    </submittedName>
</protein>
<dbReference type="SUPFAM" id="SSF50985">
    <property type="entry name" value="RCC1/BLIP-II"/>
    <property type="match status" value="1"/>
</dbReference>
<dbReference type="OrthoDB" id="10256179at2759"/>
<reference evidence="5" key="2">
    <citation type="journal article" date="2015" name="Gigascience">
        <title>Reconstructing a comprehensive transcriptome assembly of a white-pupal translocated strain of the pest fruit fly Bactrocera cucurbitae.</title>
        <authorList>
            <person name="Sim S.B."/>
            <person name="Calla B."/>
            <person name="Hall B."/>
            <person name="DeRego T."/>
            <person name="Geib S.M."/>
        </authorList>
    </citation>
    <scope>NUCLEOTIDE SEQUENCE</scope>
</reference>
<evidence type="ECO:0000256" key="2">
    <source>
        <dbReference type="ARBA" id="ARBA00022737"/>
    </source>
</evidence>
<keyword evidence="2" id="KW-0677">Repeat</keyword>
<evidence type="ECO:0000259" key="4">
    <source>
        <dbReference type="Pfam" id="PF25390"/>
    </source>
</evidence>
<dbReference type="PANTHER" id="PTHR45982">
    <property type="entry name" value="REGULATOR OF CHROMOSOME CONDENSATION"/>
    <property type="match status" value="1"/>
</dbReference>
<dbReference type="PRINTS" id="PR00633">
    <property type="entry name" value="RCCNDNSATION"/>
</dbReference>
<dbReference type="AlphaFoldDB" id="A0A0A1XLW2"/>
<feature type="repeat" description="RCC1" evidence="3">
    <location>
        <begin position="1"/>
        <end position="55"/>
    </location>
</feature>
<name>A0A0A1XLW2_ZEUCU</name>
<reference evidence="5" key="1">
    <citation type="submission" date="2014-11" db="EMBL/GenBank/DDBJ databases">
        <authorList>
            <person name="Geib S."/>
        </authorList>
    </citation>
    <scope>NUCLEOTIDE SEQUENCE</scope>
</reference>
<organism evidence="5">
    <name type="scientific">Zeugodacus cucurbitae</name>
    <name type="common">Melon fruit fly</name>
    <name type="synonym">Bactrocera cucurbitae</name>
    <dbReference type="NCBI Taxonomy" id="28588"/>
    <lineage>
        <taxon>Eukaryota</taxon>
        <taxon>Metazoa</taxon>
        <taxon>Ecdysozoa</taxon>
        <taxon>Arthropoda</taxon>
        <taxon>Hexapoda</taxon>
        <taxon>Insecta</taxon>
        <taxon>Pterygota</taxon>
        <taxon>Neoptera</taxon>
        <taxon>Endopterygota</taxon>
        <taxon>Diptera</taxon>
        <taxon>Brachycera</taxon>
        <taxon>Muscomorpha</taxon>
        <taxon>Tephritoidea</taxon>
        <taxon>Tephritidae</taxon>
        <taxon>Zeugodacus</taxon>
        <taxon>Zeugodacus</taxon>
    </lineage>
</organism>
<feature type="repeat" description="RCC1" evidence="3">
    <location>
        <begin position="271"/>
        <end position="323"/>
    </location>
</feature>
<keyword evidence="1" id="KW-0344">Guanine-nucleotide releasing factor</keyword>
<proteinExistence type="predicted"/>
<feature type="repeat" description="RCC1" evidence="3">
    <location>
        <begin position="111"/>
        <end position="164"/>
    </location>
</feature>
<dbReference type="Gene3D" id="2.130.10.30">
    <property type="entry name" value="Regulator of chromosome condensation 1/beta-lactamase-inhibitor protein II"/>
    <property type="match status" value="2"/>
</dbReference>
<sequence>MSVYAWGANSHGQLSLGFESELCMSPQLVREYTFNPNSVRRIRGGGGHVLVLDTNGRIHACGWNGRGQLGLNSTEECFNTFQTIPGEYFGDVPVESIACGWDISGCITVTKKLYVWGSNSFQQLGLCQREFNAVRRPLSVLLPRNDTPERISFGLRHCAILTADHKVYVFGRLRIGDEPPSDLCITATTLNCAPVIKIQASEPNELRIIDVASGQNHILLKVIDLQYGNGAKRVIALGDNKFGQANSFQFDEEIKQIVTGWTHNAVTLKDNRILTWGRNCYGQLGIGSITQNQATPQELDLSSSITQSRLHFGSEHGLLRSTSGEVYTWGWNEHGNCGNDDTDNLCSPTRIQLPGPCKVAGTGAGFCYAICEVSTTDKST</sequence>
<dbReference type="InterPro" id="IPR009091">
    <property type="entry name" value="RCC1/BLIP-II"/>
</dbReference>
<feature type="repeat" description="RCC1" evidence="3">
    <location>
        <begin position="324"/>
        <end position="375"/>
    </location>
</feature>
<dbReference type="InterPro" id="IPR000408">
    <property type="entry name" value="Reg_chr_condens"/>
</dbReference>